<keyword evidence="5" id="KW-0539">Nucleus</keyword>
<reference evidence="10" key="2">
    <citation type="submission" date="2020-05" db="UniProtKB">
        <authorList>
            <consortium name="EnsemblMetazoa"/>
        </authorList>
    </citation>
    <scope>IDENTIFICATION</scope>
    <source>
        <strain evidence="10">JHB</strain>
    </source>
</reference>
<dbReference type="InterPro" id="IPR033467">
    <property type="entry name" value="Tesmin/TSO1-like_CXC"/>
</dbReference>
<feature type="compositionally biased region" description="Low complexity" evidence="6">
    <location>
        <begin position="257"/>
        <end position="310"/>
    </location>
</feature>
<feature type="region of interest" description="Disordered" evidence="6">
    <location>
        <begin position="235"/>
        <end position="320"/>
    </location>
</feature>
<dbReference type="EnsemblMetazoa" id="CPIJ010636-RA">
    <property type="protein sequence ID" value="CPIJ010636-PA"/>
    <property type="gene ID" value="CPIJ010636"/>
</dbReference>
<dbReference type="InParanoid" id="B0WV25"/>
<evidence type="ECO:0000313" key="11">
    <source>
        <dbReference type="Proteomes" id="UP000002320"/>
    </source>
</evidence>
<dbReference type="GO" id="GO:0061630">
    <property type="term" value="F:ubiquitin protein ligase activity"/>
    <property type="evidence" value="ECO:0007669"/>
    <property type="project" value="InterPro"/>
</dbReference>
<dbReference type="SMART" id="SM01114">
    <property type="entry name" value="CXC"/>
    <property type="match status" value="1"/>
</dbReference>
<keyword evidence="5" id="KW-0158">Chromosome</keyword>
<dbReference type="InterPro" id="IPR001841">
    <property type="entry name" value="Znf_RING"/>
</dbReference>
<dbReference type="GO" id="GO:0016567">
    <property type="term" value="P:protein ubiquitination"/>
    <property type="evidence" value="ECO:0007669"/>
    <property type="project" value="TreeGrafter"/>
</dbReference>
<dbReference type="InterPro" id="IPR017907">
    <property type="entry name" value="Znf_RING_CS"/>
</dbReference>
<dbReference type="STRING" id="7176.B0WV25"/>
<dbReference type="PANTHER" id="PTHR16048">
    <property type="entry name" value="MSL2-RELATED"/>
    <property type="match status" value="1"/>
</dbReference>
<dbReference type="InterPro" id="IPR013083">
    <property type="entry name" value="Znf_RING/FYVE/PHD"/>
</dbReference>
<dbReference type="PROSITE" id="PS52051">
    <property type="entry name" value="CXC_MSL2"/>
    <property type="match status" value="1"/>
</dbReference>
<protein>
    <submittedName>
        <fullName evidence="9 10">Uncharacterized protein</fullName>
    </submittedName>
</protein>
<sequence length="503" mass="53078">MNPVSLYITTSRLVFQSGGGGGPGGTDSGGTNGAGPGSSTFTDLNRLLPYLRKSLSCAVCCRLLLEPHTPAELNCQHHVCRGCVGERKKLKPSCASCKDYNRYVENTQLRMLLQCYKSICEYIKTKPFFAEIRRQASALNGISMTVAGGAGSNVDQAVTPAAVPQTITVPSNLWELIEEGARFQDNYRCSSGLTKSAYSILPCIYPAPTVSSSVVAPQTMTSANLQQQGQQMLISSSTGIGGGGGGSQMHVKSHPGAHNTSSDHASNSASSYAVTSANIPDQQSQQQQPQQIVVQTQSRHHQQQQQQQQQKEIKFRSAPIKTVSNGSTMYSVLYAGNGNKITIKRKTDPPHVQRRATIHTLDKDGQLKLAKTLAENSSTVVSAAASSSVVGFKMPTAQTTTATLAAAAAASSGMTTLAGQSASGSAAAAAAAAAANNSKQSAKQLLKRRGCRCGNATATPGKLTCCGQRCPCYVDSKSCVDCKCRGCRNPHRADGMKVSWRGF</sequence>
<evidence type="ECO:0000259" key="8">
    <source>
        <dbReference type="PROSITE" id="PS52051"/>
    </source>
</evidence>
<dbReference type="InterPro" id="IPR032043">
    <property type="entry name" value="Msl2_Znf-RING"/>
</dbReference>
<evidence type="ECO:0000259" key="7">
    <source>
        <dbReference type="PROSITE" id="PS50089"/>
    </source>
</evidence>
<dbReference type="KEGG" id="cqu:CpipJ_CPIJ010636"/>
<dbReference type="SUPFAM" id="SSF57850">
    <property type="entry name" value="RING/U-box"/>
    <property type="match status" value="1"/>
</dbReference>
<dbReference type="eggNOG" id="ENOG502QPJR">
    <property type="taxonomic scope" value="Eukaryota"/>
</dbReference>
<dbReference type="Gene3D" id="3.30.40.10">
    <property type="entry name" value="Zinc/RING finger domain, C3HC4 (zinc finger)"/>
    <property type="match status" value="1"/>
</dbReference>
<dbReference type="Pfam" id="PF16682">
    <property type="entry name" value="MSL2-CXC"/>
    <property type="match status" value="1"/>
</dbReference>
<dbReference type="InterPro" id="IPR032049">
    <property type="entry name" value="Msl2-CXC"/>
</dbReference>
<dbReference type="OMA" id="GPQECNG"/>
<comment type="similarity">
    <text evidence="5">Belongs to the MSL2 family.</text>
</comment>
<evidence type="ECO:0000256" key="1">
    <source>
        <dbReference type="ARBA" id="ARBA00022723"/>
    </source>
</evidence>
<dbReference type="GO" id="GO:0008270">
    <property type="term" value="F:zinc ion binding"/>
    <property type="evidence" value="ECO:0007669"/>
    <property type="project" value="UniProtKB-KW"/>
</dbReference>
<dbReference type="CDD" id="cd13122">
    <property type="entry name" value="MSL2_CXC"/>
    <property type="match status" value="1"/>
</dbReference>
<dbReference type="HOGENOM" id="CLU_038772_0_0_1"/>
<accession>B0WV25</accession>
<keyword evidence="1" id="KW-0479">Metal-binding</keyword>
<dbReference type="AlphaFoldDB" id="B0WV25"/>
<keyword evidence="11" id="KW-1185">Reference proteome</keyword>
<evidence type="ECO:0000313" key="9">
    <source>
        <dbReference type="EMBL" id="EDS35353.1"/>
    </source>
</evidence>
<dbReference type="PROSITE" id="PS50089">
    <property type="entry name" value="ZF_RING_2"/>
    <property type="match status" value="1"/>
</dbReference>
<organism>
    <name type="scientific">Culex quinquefasciatus</name>
    <name type="common">Southern house mosquito</name>
    <name type="synonym">Culex pungens</name>
    <dbReference type="NCBI Taxonomy" id="7176"/>
    <lineage>
        <taxon>Eukaryota</taxon>
        <taxon>Metazoa</taxon>
        <taxon>Ecdysozoa</taxon>
        <taxon>Arthropoda</taxon>
        <taxon>Hexapoda</taxon>
        <taxon>Insecta</taxon>
        <taxon>Pterygota</taxon>
        <taxon>Neoptera</taxon>
        <taxon>Endopterygota</taxon>
        <taxon>Diptera</taxon>
        <taxon>Nematocera</taxon>
        <taxon>Culicoidea</taxon>
        <taxon>Culicidae</taxon>
        <taxon>Culicinae</taxon>
        <taxon>Culicini</taxon>
        <taxon>Culex</taxon>
        <taxon>Culex</taxon>
    </lineage>
</organism>
<dbReference type="EMBL" id="DS232115">
    <property type="protein sequence ID" value="EDS35353.1"/>
    <property type="molecule type" value="Genomic_DNA"/>
</dbReference>
<dbReference type="VEuPathDB" id="VectorBase:CQUJHB011800"/>
<evidence type="ECO:0000256" key="2">
    <source>
        <dbReference type="ARBA" id="ARBA00022771"/>
    </source>
</evidence>
<feature type="region of interest" description="Disordered" evidence="6">
    <location>
        <begin position="17"/>
        <end position="36"/>
    </location>
</feature>
<dbReference type="OrthoDB" id="6412801at2759"/>
<evidence type="ECO:0000313" key="10">
    <source>
        <dbReference type="EnsemblMetazoa" id="CPIJ010636-PA"/>
    </source>
</evidence>
<evidence type="ECO:0000256" key="6">
    <source>
        <dbReference type="SAM" id="MobiDB-lite"/>
    </source>
</evidence>
<feature type="domain" description="RING-type" evidence="7">
    <location>
        <begin position="57"/>
        <end position="98"/>
    </location>
</feature>
<dbReference type="Proteomes" id="UP000002320">
    <property type="component" value="Unassembled WGS sequence"/>
</dbReference>
<dbReference type="Pfam" id="PF16685">
    <property type="entry name" value="zf-RING_10"/>
    <property type="match status" value="1"/>
</dbReference>
<name>B0WV25_CULQU</name>
<feature type="domain" description="CXC MSL2-type" evidence="8">
    <location>
        <begin position="446"/>
        <end position="497"/>
    </location>
</feature>
<proteinExistence type="inferred from homology"/>
<keyword evidence="3" id="KW-0862">Zinc</keyword>
<dbReference type="PROSITE" id="PS00518">
    <property type="entry name" value="ZF_RING_1"/>
    <property type="match status" value="1"/>
</dbReference>
<evidence type="ECO:0000256" key="5">
    <source>
        <dbReference type="PROSITE-ProRule" id="PRU01396"/>
    </source>
</evidence>
<gene>
    <name evidence="10" type="primary">6054825</name>
    <name evidence="9" type="ORF">CpipJ_CPIJ010636</name>
</gene>
<dbReference type="VEuPathDB" id="VectorBase:CPIJ010636"/>
<reference evidence="9" key="1">
    <citation type="submission" date="2007-03" db="EMBL/GenBank/DDBJ databases">
        <title>Annotation of Culex pipiens quinquefasciatus.</title>
        <authorList>
            <consortium name="The Broad Institute Genome Sequencing Platform"/>
            <person name="Atkinson P.W."/>
            <person name="Hemingway J."/>
            <person name="Christensen B.M."/>
            <person name="Higgs S."/>
            <person name="Kodira C."/>
            <person name="Hannick L."/>
            <person name="Megy K."/>
            <person name="O'Leary S."/>
            <person name="Pearson M."/>
            <person name="Haas B.J."/>
            <person name="Mauceli E."/>
            <person name="Wortman J.R."/>
            <person name="Lee N.H."/>
            <person name="Guigo R."/>
            <person name="Stanke M."/>
            <person name="Alvarado L."/>
            <person name="Amedeo P."/>
            <person name="Antoine C.H."/>
            <person name="Arensburger P."/>
            <person name="Bidwell S.L."/>
            <person name="Crawford M."/>
            <person name="Camaro F."/>
            <person name="Devon K."/>
            <person name="Engels R."/>
            <person name="Hammond M."/>
            <person name="Howarth C."/>
            <person name="Koehrsen M."/>
            <person name="Lawson D."/>
            <person name="Montgomery P."/>
            <person name="Nene V."/>
            <person name="Nusbaum C."/>
            <person name="Puiu D."/>
            <person name="Romero-Severson J."/>
            <person name="Severson D.W."/>
            <person name="Shumway M."/>
            <person name="Sisk P."/>
            <person name="Stolte C."/>
            <person name="Zeng Q."/>
            <person name="Eisenstadt E."/>
            <person name="Fraser-Liggett C."/>
            <person name="Strausberg R."/>
            <person name="Galagan J."/>
            <person name="Birren B."/>
            <person name="Collins F.H."/>
        </authorList>
    </citation>
    <scope>NUCLEOTIDE SEQUENCE [LARGE SCALE GENOMIC DNA]</scope>
    <source>
        <strain evidence="9">JHB</strain>
    </source>
</reference>
<dbReference type="GO" id="GO:0072487">
    <property type="term" value="C:MSL complex"/>
    <property type="evidence" value="ECO:0007669"/>
    <property type="project" value="UniProtKB-UniRule"/>
</dbReference>
<dbReference type="InterPro" id="IPR037922">
    <property type="entry name" value="MSL2"/>
</dbReference>
<evidence type="ECO:0000256" key="4">
    <source>
        <dbReference type="PROSITE-ProRule" id="PRU00175"/>
    </source>
</evidence>
<dbReference type="PANTHER" id="PTHR16048:SF3">
    <property type="entry name" value="E3 UBIQUITIN-PROTEIN LIGASE MSL2"/>
    <property type="match status" value="1"/>
</dbReference>
<evidence type="ECO:0000256" key="3">
    <source>
        <dbReference type="ARBA" id="ARBA00022833"/>
    </source>
</evidence>
<keyword evidence="2 4" id="KW-0863">Zinc-finger</keyword>